<evidence type="ECO:0000256" key="1">
    <source>
        <dbReference type="ARBA" id="ARBA00004418"/>
    </source>
</evidence>
<keyword evidence="4" id="KW-0574">Periplasm</keyword>
<protein>
    <submittedName>
        <fullName evidence="5">Extracellular solute-binding protein</fullName>
    </submittedName>
</protein>
<sequence length="326" mass="35610">MPDLKGQTITINTYGGSMAEAFDEYVVKPFESATGAKVKLVTTCCTNFQSTVEKDQYAGDIVLGNDYGPMAEWSKAGLLKSDDRLTQIATARGIEKGYFQDDLLAVDFYAYVLAWNSKRVSNPPATWADFFDTGKFEGKRGVFTQPGAMYEAALLAEGVARDEMYPLDEDKALAAFRKLKQAGKLATWTDGADLTNKLGTGEFDYAIGFSNRLMQAKDSGVPVDFTFDGAIRVASAAAIPVNARNVDGAVAFLDFYMQPEIQAQYAQPSAFAPAYSSANELLDPEVAAQLVTAEENITKSVKYDDPYWSANFEAHLKNYTAFLNGN</sequence>
<accession>A0ABY5MDP6</accession>
<proteinExistence type="predicted"/>
<gene>
    <name evidence="5" type="ORF">NQV15_08105</name>
</gene>
<name>A0ABY5MDP6_9ACTN</name>
<dbReference type="Proteomes" id="UP001316184">
    <property type="component" value="Chromosome"/>
</dbReference>
<dbReference type="SUPFAM" id="SSF53850">
    <property type="entry name" value="Periplasmic binding protein-like II"/>
    <property type="match status" value="1"/>
</dbReference>
<dbReference type="Gene3D" id="3.40.190.10">
    <property type="entry name" value="Periplasmic binding protein-like II"/>
    <property type="match status" value="2"/>
</dbReference>
<evidence type="ECO:0000256" key="2">
    <source>
        <dbReference type="ARBA" id="ARBA00022448"/>
    </source>
</evidence>
<keyword evidence="3" id="KW-0732">Signal</keyword>
<evidence type="ECO:0000313" key="6">
    <source>
        <dbReference type="Proteomes" id="UP001316184"/>
    </source>
</evidence>
<dbReference type="EMBL" id="CP102173">
    <property type="protein sequence ID" value="UUP15261.1"/>
    <property type="molecule type" value="Genomic_DNA"/>
</dbReference>
<reference evidence="5 6" key="1">
    <citation type="submission" date="2022-08" db="EMBL/GenBank/DDBJ databases">
        <title>novel species in genus Aeromicrobium.</title>
        <authorList>
            <person name="Ye L."/>
        </authorList>
    </citation>
    <scope>NUCLEOTIDE SEQUENCE [LARGE SCALE GENOMIC DNA]</scope>
    <source>
        <strain evidence="6">zg-Y1379</strain>
    </source>
</reference>
<keyword evidence="2" id="KW-0813">Transport</keyword>
<evidence type="ECO:0000313" key="5">
    <source>
        <dbReference type="EMBL" id="UUP15261.1"/>
    </source>
</evidence>
<evidence type="ECO:0000256" key="4">
    <source>
        <dbReference type="ARBA" id="ARBA00022764"/>
    </source>
</evidence>
<evidence type="ECO:0000256" key="3">
    <source>
        <dbReference type="ARBA" id="ARBA00022729"/>
    </source>
</evidence>
<comment type="subcellular location">
    <subcellularLocation>
        <location evidence="1">Periplasm</location>
    </subcellularLocation>
</comment>
<organism evidence="5 6">
    <name type="scientific">Aeromicrobium wangtongii</name>
    <dbReference type="NCBI Taxonomy" id="2969247"/>
    <lineage>
        <taxon>Bacteria</taxon>
        <taxon>Bacillati</taxon>
        <taxon>Actinomycetota</taxon>
        <taxon>Actinomycetes</taxon>
        <taxon>Propionibacteriales</taxon>
        <taxon>Nocardioidaceae</taxon>
        <taxon>Aeromicrobium</taxon>
    </lineage>
</organism>
<dbReference type="Pfam" id="PF13416">
    <property type="entry name" value="SBP_bac_8"/>
    <property type="match status" value="1"/>
</dbReference>
<dbReference type="InterPro" id="IPR006059">
    <property type="entry name" value="SBP"/>
</dbReference>
<keyword evidence="6" id="KW-1185">Reference proteome</keyword>
<dbReference type="PANTHER" id="PTHR30006">
    <property type="entry name" value="THIAMINE-BINDING PERIPLASMIC PROTEIN-RELATED"/>
    <property type="match status" value="1"/>
</dbReference>
<dbReference type="PANTHER" id="PTHR30006:SF3">
    <property type="entry name" value="THIAMINE-BINDING PERIPLASMIC PROTEIN"/>
    <property type="match status" value="1"/>
</dbReference>
<dbReference type="RefSeq" id="WP_232399315.1">
    <property type="nucleotide sequence ID" value="NZ_CP102173.1"/>
</dbReference>